<dbReference type="EMBL" id="JAXQNO010000009">
    <property type="protein sequence ID" value="KAK4791775.1"/>
    <property type="molecule type" value="Genomic_DNA"/>
</dbReference>
<dbReference type="Proteomes" id="UP001346149">
    <property type="component" value="Unassembled WGS sequence"/>
</dbReference>
<organism evidence="2 3">
    <name type="scientific">Trapa natans</name>
    <name type="common">Water chestnut</name>
    <dbReference type="NCBI Taxonomy" id="22666"/>
    <lineage>
        <taxon>Eukaryota</taxon>
        <taxon>Viridiplantae</taxon>
        <taxon>Streptophyta</taxon>
        <taxon>Embryophyta</taxon>
        <taxon>Tracheophyta</taxon>
        <taxon>Spermatophyta</taxon>
        <taxon>Magnoliopsida</taxon>
        <taxon>eudicotyledons</taxon>
        <taxon>Gunneridae</taxon>
        <taxon>Pentapetalae</taxon>
        <taxon>rosids</taxon>
        <taxon>malvids</taxon>
        <taxon>Myrtales</taxon>
        <taxon>Lythraceae</taxon>
        <taxon>Trapa</taxon>
    </lineage>
</organism>
<sequence length="189" mass="21892">MQHLICHVPANSHFITSALIIFITSSYLPLNFLQIIFITSSHQHLHLLYFQQLWVFPLPSSGLLRKNSSEGIHPLVTSDFLELPCFFGGFFNLLFQWLFVATTFTINKTHATCLNHVPALQPINFLQIIITLSHNIFLFSIFSNYGFSHCQARVSSARTRTRGFVIHYWYFIYPHFNPTTSLPMLSLFH</sequence>
<keyword evidence="1" id="KW-0812">Transmembrane</keyword>
<feature type="transmembrane region" description="Helical" evidence="1">
    <location>
        <begin position="85"/>
        <end position="106"/>
    </location>
</feature>
<evidence type="ECO:0000313" key="3">
    <source>
        <dbReference type="Proteomes" id="UP001346149"/>
    </source>
</evidence>
<accession>A0AAN7LT44</accession>
<dbReference type="AlphaFoldDB" id="A0AAN7LT44"/>
<keyword evidence="1" id="KW-0472">Membrane</keyword>
<feature type="transmembrane region" description="Helical" evidence="1">
    <location>
        <begin position="12"/>
        <end position="38"/>
    </location>
</feature>
<name>A0AAN7LT44_TRANT</name>
<keyword evidence="1" id="KW-1133">Transmembrane helix</keyword>
<feature type="transmembrane region" description="Helical" evidence="1">
    <location>
        <begin position="168"/>
        <end position="188"/>
    </location>
</feature>
<protein>
    <submittedName>
        <fullName evidence="2">Uncharacterized protein</fullName>
    </submittedName>
</protein>
<gene>
    <name evidence="2" type="ORF">SAY86_032188</name>
</gene>
<comment type="caution">
    <text evidence="2">The sequence shown here is derived from an EMBL/GenBank/DDBJ whole genome shotgun (WGS) entry which is preliminary data.</text>
</comment>
<evidence type="ECO:0000313" key="2">
    <source>
        <dbReference type="EMBL" id="KAK4791775.1"/>
    </source>
</evidence>
<proteinExistence type="predicted"/>
<feature type="transmembrane region" description="Helical" evidence="1">
    <location>
        <begin position="126"/>
        <end position="147"/>
    </location>
</feature>
<keyword evidence="3" id="KW-1185">Reference proteome</keyword>
<evidence type="ECO:0000256" key="1">
    <source>
        <dbReference type="SAM" id="Phobius"/>
    </source>
</evidence>
<reference evidence="2 3" key="1">
    <citation type="journal article" date="2023" name="Hortic Res">
        <title>Pangenome of water caltrop reveals structural variations and asymmetric subgenome divergence after allopolyploidization.</title>
        <authorList>
            <person name="Zhang X."/>
            <person name="Chen Y."/>
            <person name="Wang L."/>
            <person name="Yuan Y."/>
            <person name="Fang M."/>
            <person name="Shi L."/>
            <person name="Lu R."/>
            <person name="Comes H.P."/>
            <person name="Ma Y."/>
            <person name="Chen Y."/>
            <person name="Huang G."/>
            <person name="Zhou Y."/>
            <person name="Zheng Z."/>
            <person name="Qiu Y."/>
        </authorList>
    </citation>
    <scope>NUCLEOTIDE SEQUENCE [LARGE SCALE GENOMIC DNA]</scope>
    <source>
        <strain evidence="2">F231</strain>
    </source>
</reference>